<dbReference type="EMBL" id="GBXM01016003">
    <property type="protein sequence ID" value="JAH92574.1"/>
    <property type="molecule type" value="Transcribed_RNA"/>
</dbReference>
<evidence type="ECO:0000313" key="1">
    <source>
        <dbReference type="EMBL" id="JAH92574.1"/>
    </source>
</evidence>
<accession>A0A0E9WQ75</accession>
<name>A0A0E9WQ75_ANGAN</name>
<sequence length="59" mass="6777">MACKVSMVLLNTNLTGLTKKHLTQHKEWKKRHLHRVLKEHLSNTSIILVSCSTKGIWIA</sequence>
<organism evidence="1">
    <name type="scientific">Anguilla anguilla</name>
    <name type="common">European freshwater eel</name>
    <name type="synonym">Muraena anguilla</name>
    <dbReference type="NCBI Taxonomy" id="7936"/>
    <lineage>
        <taxon>Eukaryota</taxon>
        <taxon>Metazoa</taxon>
        <taxon>Chordata</taxon>
        <taxon>Craniata</taxon>
        <taxon>Vertebrata</taxon>
        <taxon>Euteleostomi</taxon>
        <taxon>Actinopterygii</taxon>
        <taxon>Neopterygii</taxon>
        <taxon>Teleostei</taxon>
        <taxon>Anguilliformes</taxon>
        <taxon>Anguillidae</taxon>
        <taxon>Anguilla</taxon>
    </lineage>
</organism>
<reference evidence="1" key="2">
    <citation type="journal article" date="2015" name="Fish Shellfish Immunol.">
        <title>Early steps in the European eel (Anguilla anguilla)-Vibrio vulnificus interaction in the gills: Role of the RtxA13 toxin.</title>
        <authorList>
            <person name="Callol A."/>
            <person name="Pajuelo D."/>
            <person name="Ebbesson L."/>
            <person name="Teles M."/>
            <person name="MacKenzie S."/>
            <person name="Amaro C."/>
        </authorList>
    </citation>
    <scope>NUCLEOTIDE SEQUENCE</scope>
</reference>
<proteinExistence type="predicted"/>
<reference evidence="1" key="1">
    <citation type="submission" date="2014-11" db="EMBL/GenBank/DDBJ databases">
        <authorList>
            <person name="Amaro Gonzalez C."/>
        </authorList>
    </citation>
    <scope>NUCLEOTIDE SEQUENCE</scope>
</reference>
<protein>
    <submittedName>
        <fullName evidence="1">Uncharacterized protein</fullName>
    </submittedName>
</protein>
<dbReference type="AlphaFoldDB" id="A0A0E9WQ75"/>